<dbReference type="STRING" id="259564.Mbur_1634"/>
<dbReference type="OrthoDB" id="25344at2157"/>
<dbReference type="AlphaFoldDB" id="Q12VJ0"/>
<sequence>MKIKRIVVKNLFGTFDHDVSLNIEEHITILHGPNGIGKTVLLKILNSLFRSNYYELYRIPFSRLEIEFSDRSRLLVRKKLHLDETEPINVRLQK</sequence>
<name>Q12VJ0_METBU</name>
<reference evidence="3" key="1">
    <citation type="journal article" date="2009" name="ISME J.">
        <title>The genome sequence of the psychrophilic archaeon, Methanococcoides burtonii: the role of genome evolution in cold adaptation.</title>
        <authorList>
            <person name="Allen M.A."/>
            <person name="Lauro F.M."/>
            <person name="Williams T.J."/>
            <person name="Burg D."/>
            <person name="Siddiqui K.S."/>
            <person name="De Francisci D."/>
            <person name="Chong K.W."/>
            <person name="Pilak O."/>
            <person name="Chew H.H."/>
            <person name="De Maere M.Z."/>
            <person name="Ting L."/>
            <person name="Katrib M."/>
            <person name="Ng C."/>
            <person name="Sowers K.R."/>
            <person name="Galperin M.Y."/>
            <person name="Anderson I.J."/>
            <person name="Ivanova N."/>
            <person name="Dalin E."/>
            <person name="Martinez M."/>
            <person name="Lapidus A."/>
            <person name="Hauser L."/>
            <person name="Land M."/>
            <person name="Thomas T."/>
            <person name="Cavicchioli R."/>
        </authorList>
    </citation>
    <scope>NUCLEOTIDE SEQUENCE [LARGE SCALE GENOMIC DNA]</scope>
    <source>
        <strain evidence="3">DSM 6242 / NBRC 107633 / OCM 468 / ACE-M</strain>
    </source>
</reference>
<dbReference type="GeneID" id="3997268"/>
<proteinExistence type="predicted"/>
<organism evidence="2 3">
    <name type="scientific">Methanococcoides burtonii (strain DSM 6242 / NBRC 107633 / OCM 468 / ACE-M)</name>
    <dbReference type="NCBI Taxonomy" id="259564"/>
    <lineage>
        <taxon>Archaea</taxon>
        <taxon>Methanobacteriati</taxon>
        <taxon>Methanobacteriota</taxon>
        <taxon>Stenosarchaea group</taxon>
        <taxon>Methanomicrobia</taxon>
        <taxon>Methanosarcinales</taxon>
        <taxon>Methanosarcinaceae</taxon>
        <taxon>Methanococcoides</taxon>
    </lineage>
</organism>
<dbReference type="Gene3D" id="3.40.50.300">
    <property type="entry name" value="P-loop containing nucleotide triphosphate hydrolases"/>
    <property type="match status" value="1"/>
</dbReference>
<dbReference type="SUPFAM" id="SSF52540">
    <property type="entry name" value="P-loop containing nucleoside triphosphate hydrolases"/>
    <property type="match status" value="1"/>
</dbReference>
<dbReference type="EMBL" id="CP000300">
    <property type="protein sequence ID" value="ABE52536.1"/>
    <property type="molecule type" value="Genomic_DNA"/>
</dbReference>
<evidence type="ECO:0000259" key="1">
    <source>
        <dbReference type="Pfam" id="PF13175"/>
    </source>
</evidence>
<dbReference type="Proteomes" id="UP000001979">
    <property type="component" value="Chromosome"/>
</dbReference>
<protein>
    <recommendedName>
        <fullName evidence="1">Endonuclease GajA/Old nuclease/RecF-like AAA domain-containing protein</fullName>
    </recommendedName>
</protein>
<dbReference type="HOGENOM" id="CLU_2379386_0_0_2"/>
<dbReference type="InterPro" id="IPR027417">
    <property type="entry name" value="P-loop_NTPase"/>
</dbReference>
<dbReference type="Pfam" id="PF13175">
    <property type="entry name" value="AAA_15"/>
    <property type="match status" value="1"/>
</dbReference>
<evidence type="ECO:0000313" key="2">
    <source>
        <dbReference type="EMBL" id="ABE52536.1"/>
    </source>
</evidence>
<gene>
    <name evidence="2" type="ordered locus">Mbur_1634</name>
</gene>
<feature type="domain" description="Endonuclease GajA/Old nuclease/RecF-like AAA" evidence="1">
    <location>
        <begin position="1"/>
        <end position="69"/>
    </location>
</feature>
<dbReference type="InterPro" id="IPR041685">
    <property type="entry name" value="AAA_GajA/Old/RecF-like"/>
</dbReference>
<keyword evidence="3" id="KW-1185">Reference proteome</keyword>
<dbReference type="KEGG" id="mbu:Mbur_1634"/>
<accession>Q12VJ0</accession>
<evidence type="ECO:0000313" key="3">
    <source>
        <dbReference type="Proteomes" id="UP000001979"/>
    </source>
</evidence>
<dbReference type="RefSeq" id="WP_011499680.1">
    <property type="nucleotide sequence ID" value="NC_007955.1"/>
</dbReference>